<dbReference type="InterPro" id="IPR036986">
    <property type="entry name" value="S4_RNA-bd_sf"/>
</dbReference>
<dbReference type="Pfam" id="PF01728">
    <property type="entry name" value="FtsJ"/>
    <property type="match status" value="1"/>
</dbReference>
<dbReference type="OMA" id="VNACCLQ"/>
<dbReference type="PROSITE" id="PS50889">
    <property type="entry name" value="S4"/>
    <property type="match status" value="1"/>
</dbReference>
<dbReference type="SUPFAM" id="SSF53335">
    <property type="entry name" value="S-adenosyl-L-methionine-dependent methyltransferases"/>
    <property type="match status" value="1"/>
</dbReference>
<reference evidence="5" key="2">
    <citation type="submission" date="2015-06" db="UniProtKB">
        <authorList>
            <consortium name="EnsemblPlants"/>
        </authorList>
    </citation>
    <scope>IDENTIFICATION</scope>
</reference>
<evidence type="ECO:0000256" key="1">
    <source>
        <dbReference type="ARBA" id="ARBA00029460"/>
    </source>
</evidence>
<feature type="compositionally biased region" description="Low complexity" evidence="3">
    <location>
        <begin position="1"/>
        <end position="15"/>
    </location>
</feature>
<evidence type="ECO:0000256" key="3">
    <source>
        <dbReference type="SAM" id="MobiDB-lite"/>
    </source>
</evidence>
<feature type="compositionally biased region" description="Basic and acidic residues" evidence="3">
    <location>
        <begin position="111"/>
        <end position="133"/>
    </location>
</feature>
<name>A0A0E0R6D9_ORYRU</name>
<keyword evidence="6" id="KW-1185">Reference proteome</keyword>
<dbReference type="Gene3D" id="3.40.50.150">
    <property type="entry name" value="Vaccinia Virus protein VP39"/>
    <property type="match status" value="1"/>
</dbReference>
<keyword evidence="2" id="KW-0694">RNA-binding</keyword>
<evidence type="ECO:0000313" key="5">
    <source>
        <dbReference type="EnsemblPlants" id="ORUFI11G08620.1"/>
    </source>
</evidence>
<dbReference type="STRING" id="4529.A0A0E0R6D9"/>
<dbReference type="GO" id="GO:0032259">
    <property type="term" value="P:methylation"/>
    <property type="evidence" value="ECO:0007669"/>
    <property type="project" value="InterPro"/>
</dbReference>
<evidence type="ECO:0000313" key="6">
    <source>
        <dbReference type="Proteomes" id="UP000008022"/>
    </source>
</evidence>
<comment type="similarity">
    <text evidence="1">Belongs to the TlyA family.</text>
</comment>
<evidence type="ECO:0000256" key="2">
    <source>
        <dbReference type="PROSITE-ProRule" id="PRU00182"/>
    </source>
</evidence>
<dbReference type="PANTHER" id="PTHR36022:SF1">
    <property type="entry name" value="GPI-ANCHORED ADHESIN-LIKE PROTEIN"/>
    <property type="match status" value="1"/>
</dbReference>
<dbReference type="InterPro" id="IPR002877">
    <property type="entry name" value="RNA_MeTrfase_FtsJ_dom"/>
</dbReference>
<protein>
    <recommendedName>
        <fullName evidence="4">Ribosomal RNA methyltransferase FtsJ domain-containing protein</fullName>
    </recommendedName>
</protein>
<dbReference type="Gene3D" id="3.10.290.10">
    <property type="entry name" value="RNA-binding S4 domain"/>
    <property type="match status" value="1"/>
</dbReference>
<feature type="compositionally biased region" description="Polar residues" evidence="3">
    <location>
        <begin position="312"/>
        <end position="321"/>
    </location>
</feature>
<feature type="region of interest" description="Disordered" evidence="3">
    <location>
        <begin position="312"/>
        <end position="332"/>
    </location>
</feature>
<dbReference type="GO" id="GO:0003723">
    <property type="term" value="F:RNA binding"/>
    <property type="evidence" value="ECO:0007669"/>
    <property type="project" value="UniProtKB-KW"/>
</dbReference>
<dbReference type="CDD" id="cd00165">
    <property type="entry name" value="S4"/>
    <property type="match status" value="1"/>
</dbReference>
<dbReference type="PANTHER" id="PTHR36022">
    <property type="entry name" value="GPI-ANCHORED ADHESIN-LIKE PROTEIN"/>
    <property type="match status" value="1"/>
</dbReference>
<dbReference type="EnsemblPlants" id="ORUFI11G08620.1">
    <property type="protein sequence ID" value="ORUFI11G08620.1"/>
    <property type="gene ID" value="ORUFI11G08620"/>
</dbReference>
<evidence type="ECO:0000259" key="4">
    <source>
        <dbReference type="Pfam" id="PF01728"/>
    </source>
</evidence>
<dbReference type="Gramene" id="ORUFI11G08620.1">
    <property type="protein sequence ID" value="ORUFI11G08620.1"/>
    <property type="gene ID" value="ORUFI11G08620"/>
</dbReference>
<dbReference type="AlphaFoldDB" id="A0A0E0R6D9"/>
<feature type="domain" description="Ribosomal RNA methyltransferase FtsJ" evidence="4">
    <location>
        <begin position="684"/>
        <end position="864"/>
    </location>
</feature>
<dbReference type="HOGENOM" id="CLU_327444_0_0_1"/>
<feature type="region of interest" description="Disordered" evidence="3">
    <location>
        <begin position="76"/>
        <end position="143"/>
    </location>
</feature>
<accession>A0A0E0R6D9</accession>
<dbReference type="InterPro" id="IPR029063">
    <property type="entry name" value="SAM-dependent_MTases_sf"/>
</dbReference>
<feature type="region of interest" description="Disordered" evidence="3">
    <location>
        <begin position="1"/>
        <end position="64"/>
    </location>
</feature>
<dbReference type="GO" id="GO:0008168">
    <property type="term" value="F:methyltransferase activity"/>
    <property type="evidence" value="ECO:0007669"/>
    <property type="project" value="InterPro"/>
</dbReference>
<sequence>MMPRMSKPAPASSASKPRRRASPSPSPSPGTAPKTAKNAVAGAGGGGQRRRSPLTDLNSGDASAARGGCFRFLVSSASSGSRSRTPVASPKVKKPRPEIGRRGRVVAAADQESRTRVVEKMMTRGRAETETARKHAPPPRGLPLLGEALTPQRKADAGATPAVSGATPPIHASISPEVLACGSATPACFAAGHHVVPGVADRRKCRPRGILAIAGEGASEELDPDPSRASIHWLSSPSGEVPGTCSTKCTNEASVNWLPSPREERGVDLLGDEIFVPRCSLEDAFWQISPKSTGLLSSPVLNGLLDLGTPASELSETTPSSGFLPLQKTPSTGDSLSPFSLIVKRASQSLSSRGLKSLCSQQGPGSCSYGSAADPTAISGESWSSKCSGLTRTCSRPLTKMDPVVECLEMMALSPRPGDADYCGNGALPAPLPDLSFQFAGAPMSLESIDLTSFKRSPCGIELKGEKSASFQKPVLADPRISWREGLVSRMFDMGDLDCCKWWSDDEDGPVFQGNEEALRDTELQSVIPSCLQECGDQTAAACGFGSVEFSCSGGGGEMCNDNPCAHQWRRQICDLIDILNRIRVFVVIVLQTIEMKKASGRRSYTSSTALEEALVPDSLFSVCFFIRKLVVDIVHTTVVRCLLCHGVATLRGKVLVDGRVVNKAGTQVSDKSIIEIKAEIPKYVCRAGHKLEAAIKEFGIDCDEKVALDSGLSTGGFTDCLLQHGASHVYGVDVGYGQVAEKIRVHERVSVIERTNLRYLTELPQLVDLVTLDLSFISILLVMPAVVKVMKTDSTLITLIKPQFEARRSQVGGGGIVRDPLVHKEVLDRIISGVEQFGFCNKGWIESPIKGAEGNKEFLACFHRIPVQELQPEEAKST</sequence>
<dbReference type="eggNOG" id="ENOG502QU2N">
    <property type="taxonomic scope" value="Eukaryota"/>
</dbReference>
<dbReference type="Proteomes" id="UP000008022">
    <property type="component" value="Unassembled WGS sequence"/>
</dbReference>
<dbReference type="InterPro" id="IPR004538">
    <property type="entry name" value="Hemolysin_A/TlyA"/>
</dbReference>
<dbReference type="NCBIfam" id="TIGR00478">
    <property type="entry name" value="tly"/>
    <property type="match status" value="1"/>
</dbReference>
<organism evidence="5 6">
    <name type="scientific">Oryza rufipogon</name>
    <name type="common">Brownbeard rice</name>
    <name type="synonym">Asian wild rice</name>
    <dbReference type="NCBI Taxonomy" id="4529"/>
    <lineage>
        <taxon>Eukaryota</taxon>
        <taxon>Viridiplantae</taxon>
        <taxon>Streptophyta</taxon>
        <taxon>Embryophyta</taxon>
        <taxon>Tracheophyta</taxon>
        <taxon>Spermatophyta</taxon>
        <taxon>Magnoliopsida</taxon>
        <taxon>Liliopsida</taxon>
        <taxon>Poales</taxon>
        <taxon>Poaceae</taxon>
        <taxon>BOP clade</taxon>
        <taxon>Oryzoideae</taxon>
        <taxon>Oryzeae</taxon>
        <taxon>Oryzinae</taxon>
        <taxon>Oryza</taxon>
    </lineage>
</organism>
<proteinExistence type="inferred from homology"/>
<reference evidence="6" key="1">
    <citation type="submission" date="2013-06" db="EMBL/GenBank/DDBJ databases">
        <authorList>
            <person name="Zhao Q."/>
        </authorList>
    </citation>
    <scope>NUCLEOTIDE SEQUENCE</scope>
    <source>
        <strain evidence="6">cv. W1943</strain>
    </source>
</reference>